<organism evidence="2">
    <name type="scientific">Klebsiella quasipneumoniae</name>
    <dbReference type="NCBI Taxonomy" id="1463165"/>
    <lineage>
        <taxon>Bacteria</taxon>
        <taxon>Pseudomonadati</taxon>
        <taxon>Pseudomonadota</taxon>
        <taxon>Gammaproteobacteria</taxon>
        <taxon>Enterobacterales</taxon>
        <taxon>Enterobacteriaceae</taxon>
        <taxon>Klebsiella/Raoultella group</taxon>
        <taxon>Klebsiella</taxon>
        <taxon>Klebsiella pneumoniae complex</taxon>
    </lineage>
</organism>
<dbReference type="InterPro" id="IPR013096">
    <property type="entry name" value="Cupin_2"/>
</dbReference>
<dbReference type="PANTHER" id="PTHR36440:SF1">
    <property type="entry name" value="PUTATIVE (AFU_ORTHOLOGUE AFUA_8G07350)-RELATED"/>
    <property type="match status" value="1"/>
</dbReference>
<proteinExistence type="predicted"/>
<sequence>MQPFIIRDNEGVPLWLNNDTYTIKLDKENTGGNISIIQGFVGPGGGPIWHLHEDADEIFYVLDGQLTVRAGEIIFHANPGDFVYVPKGIYHQFRNNSIKPIKILLMFSPAGFEGFFRETGIVAKQGVIPPLHIHDAEANRRAIKIGGKYLSFVPDFENPDVNPNL</sequence>
<evidence type="ECO:0000259" key="1">
    <source>
        <dbReference type="Pfam" id="PF07883"/>
    </source>
</evidence>
<name>A0A483KAA2_9ENTR</name>
<dbReference type="PANTHER" id="PTHR36440">
    <property type="entry name" value="PUTATIVE (AFU_ORTHOLOGUE AFUA_8G07350)-RELATED"/>
    <property type="match status" value="1"/>
</dbReference>
<gene>
    <name evidence="2" type="ORF">ETE84_19365</name>
</gene>
<feature type="domain" description="Cupin type-2" evidence="1">
    <location>
        <begin position="42"/>
        <end position="106"/>
    </location>
</feature>
<accession>A0A483KAA2</accession>
<evidence type="ECO:0000313" key="2">
    <source>
        <dbReference type="EMBL" id="TCX59697.1"/>
    </source>
</evidence>
<protein>
    <submittedName>
        <fullName evidence="2">Cupin domain-containing protein</fullName>
    </submittedName>
</protein>
<dbReference type="InterPro" id="IPR053146">
    <property type="entry name" value="QDO-like"/>
</dbReference>
<reference evidence="2" key="1">
    <citation type="submission" date="2019-01" db="EMBL/GenBank/DDBJ databases">
        <authorList>
            <person name="Lista F."/>
            <person name="Anselmo A."/>
        </authorList>
    </citation>
    <scope>NUCLEOTIDE SEQUENCE</scope>
    <source>
        <strain evidence="2">8S</strain>
    </source>
</reference>
<dbReference type="Gene3D" id="2.60.120.10">
    <property type="entry name" value="Jelly Rolls"/>
    <property type="match status" value="1"/>
</dbReference>
<dbReference type="Pfam" id="PF07883">
    <property type="entry name" value="Cupin_2"/>
    <property type="match status" value="1"/>
</dbReference>
<dbReference type="InterPro" id="IPR014710">
    <property type="entry name" value="RmlC-like_jellyroll"/>
</dbReference>
<dbReference type="SUPFAM" id="SSF51182">
    <property type="entry name" value="RmlC-like cupins"/>
    <property type="match status" value="1"/>
</dbReference>
<dbReference type="InterPro" id="IPR011051">
    <property type="entry name" value="RmlC_Cupin_sf"/>
</dbReference>
<dbReference type="EMBL" id="SDCO01000012">
    <property type="protein sequence ID" value="TCX59697.1"/>
    <property type="molecule type" value="Genomic_DNA"/>
</dbReference>
<dbReference type="AlphaFoldDB" id="A0A483KAA2"/>
<comment type="caution">
    <text evidence="2">The sequence shown here is derived from an EMBL/GenBank/DDBJ whole genome shotgun (WGS) entry which is preliminary data.</text>
</comment>